<keyword evidence="2" id="KW-1185">Reference proteome</keyword>
<comment type="caution">
    <text evidence="1">The sequence shown here is derived from an EMBL/GenBank/DDBJ whole genome shotgun (WGS) entry which is preliminary data.</text>
</comment>
<evidence type="ECO:0000313" key="2">
    <source>
        <dbReference type="Proteomes" id="UP000765509"/>
    </source>
</evidence>
<dbReference type="Proteomes" id="UP000765509">
    <property type="component" value="Unassembled WGS sequence"/>
</dbReference>
<protein>
    <submittedName>
        <fullName evidence="1">Uncharacterized protein</fullName>
    </submittedName>
</protein>
<gene>
    <name evidence="1" type="ORF">O181_024276</name>
</gene>
<accession>A0A9Q3CGF1</accession>
<dbReference type="EMBL" id="AVOT02007740">
    <property type="protein sequence ID" value="MBW0484561.1"/>
    <property type="molecule type" value="Genomic_DNA"/>
</dbReference>
<name>A0A9Q3CGF1_9BASI</name>
<dbReference type="OrthoDB" id="3259198at2759"/>
<sequence length="100" mass="11249">MWPLQVSDQYFEKADQLDSYVLFFGSVKLAIIGFNTSNLNKHRGQCCGCFNAWSTKAPGMGFKLAVEEQESILKQLLEGLVAIQVSFSIFKSPRLRSVLK</sequence>
<organism evidence="1 2">
    <name type="scientific">Austropuccinia psidii MF-1</name>
    <dbReference type="NCBI Taxonomy" id="1389203"/>
    <lineage>
        <taxon>Eukaryota</taxon>
        <taxon>Fungi</taxon>
        <taxon>Dikarya</taxon>
        <taxon>Basidiomycota</taxon>
        <taxon>Pucciniomycotina</taxon>
        <taxon>Pucciniomycetes</taxon>
        <taxon>Pucciniales</taxon>
        <taxon>Sphaerophragmiaceae</taxon>
        <taxon>Austropuccinia</taxon>
    </lineage>
</organism>
<proteinExistence type="predicted"/>
<reference evidence="1" key="1">
    <citation type="submission" date="2021-03" db="EMBL/GenBank/DDBJ databases">
        <title>Draft genome sequence of rust myrtle Austropuccinia psidii MF-1, a brazilian biotype.</title>
        <authorList>
            <person name="Quecine M.C."/>
            <person name="Pachon D.M.R."/>
            <person name="Bonatelli M.L."/>
            <person name="Correr F.H."/>
            <person name="Franceschini L.M."/>
            <person name="Leite T.F."/>
            <person name="Margarido G.R.A."/>
            <person name="Almeida C.A."/>
            <person name="Ferrarezi J.A."/>
            <person name="Labate C.A."/>
        </authorList>
    </citation>
    <scope>NUCLEOTIDE SEQUENCE</scope>
    <source>
        <strain evidence="1">MF-1</strain>
    </source>
</reference>
<evidence type="ECO:0000313" key="1">
    <source>
        <dbReference type="EMBL" id="MBW0484561.1"/>
    </source>
</evidence>
<dbReference type="AlphaFoldDB" id="A0A9Q3CGF1"/>